<dbReference type="KEGG" id="lbc:LACBIDRAFT_310424"/>
<keyword evidence="3" id="KW-1185">Reference proteome</keyword>
<evidence type="ECO:0000313" key="2">
    <source>
        <dbReference type="EMBL" id="EDR01712.1"/>
    </source>
</evidence>
<dbReference type="GeneID" id="6084750"/>
<accession>B0DUA8</accession>
<dbReference type="RefSeq" id="XP_001889049.1">
    <property type="nucleotide sequence ID" value="XM_001889014.1"/>
</dbReference>
<evidence type="ECO:0000313" key="1">
    <source>
        <dbReference type="EMBL" id="EDR00297.1"/>
    </source>
</evidence>
<dbReference type="AlphaFoldDB" id="B0DUA8"/>
<proteinExistence type="predicted"/>
<dbReference type="Proteomes" id="UP000001194">
    <property type="component" value="Unassembled WGS sequence"/>
</dbReference>
<dbReference type="OrthoDB" id="2995174at2759"/>
<dbReference type="RefSeq" id="XP_001887525.1">
    <property type="nucleotide sequence ID" value="XM_001887490.1"/>
</dbReference>
<dbReference type="EMBL" id="DS547136">
    <property type="protein sequence ID" value="EDR01712.1"/>
    <property type="molecule type" value="Genomic_DNA"/>
</dbReference>
<evidence type="ECO:0000313" key="3">
    <source>
        <dbReference type="Proteomes" id="UP000001194"/>
    </source>
</evidence>
<protein>
    <submittedName>
        <fullName evidence="2">Predicted protein</fullName>
    </submittedName>
</protein>
<dbReference type="InParanoid" id="B0DUA8"/>
<dbReference type="GeneID" id="6083173"/>
<gene>
    <name evidence="2" type="ORF">LACBIDRAFT_310424</name>
    <name evidence="1" type="ORF">LACBIDRAFT_314536</name>
</gene>
<dbReference type="EMBL" id="DS547151">
    <property type="protein sequence ID" value="EDR00297.1"/>
    <property type="molecule type" value="Genomic_DNA"/>
</dbReference>
<sequence>MAKHVKLRTPLAKLFWMGREELNHEHRNIYYRLYTKEGRLESNNPIFSNDRFISHILSKSVRPPHTAASLKRYVCKIEGMEGSGKGAFKYLLLSEKKPLDDSARLALRENSGPGSSEVDPVVLVVDKGPAAEKKLKSASNAGSNRLSVWKIEQCFVHYRLYDDDGKAVSKMSFDESNSSLGRIDIFTIPPPQTVASLKDHLAHVEGVSGHHVQLLENEDGEVTLSDGDAIALLTDDFPGSKEGQPIVFTYAQSASDKMENPSFSKRLTGISNWAGATVDATWHSIVIGEIFQTDGLHEIKPFQSGSHRYVDFPCYVRINSSGNKACTLTDQK</sequence>
<dbReference type="KEGG" id="lbc:LACBIDRAFT_314536"/>
<organism evidence="3">
    <name type="scientific">Laccaria bicolor (strain S238N-H82 / ATCC MYA-4686)</name>
    <name type="common">Bicoloured deceiver</name>
    <name type="synonym">Laccaria laccata var. bicolor</name>
    <dbReference type="NCBI Taxonomy" id="486041"/>
    <lineage>
        <taxon>Eukaryota</taxon>
        <taxon>Fungi</taxon>
        <taxon>Dikarya</taxon>
        <taxon>Basidiomycota</taxon>
        <taxon>Agaricomycotina</taxon>
        <taxon>Agaricomycetes</taxon>
        <taxon>Agaricomycetidae</taxon>
        <taxon>Agaricales</taxon>
        <taxon>Agaricineae</taxon>
        <taxon>Hydnangiaceae</taxon>
        <taxon>Laccaria</taxon>
    </lineage>
</organism>
<dbReference type="HOGENOM" id="CLU_033651_2_1_1"/>
<reference evidence="2 3" key="1">
    <citation type="journal article" date="2008" name="Nature">
        <title>The genome of Laccaria bicolor provides insights into mycorrhizal symbiosis.</title>
        <authorList>
            <person name="Martin F."/>
            <person name="Aerts A."/>
            <person name="Ahren D."/>
            <person name="Brun A."/>
            <person name="Danchin E.G.J."/>
            <person name="Duchaussoy F."/>
            <person name="Gibon J."/>
            <person name="Kohler A."/>
            <person name="Lindquist E."/>
            <person name="Pereda V."/>
            <person name="Salamov A."/>
            <person name="Shapiro H.J."/>
            <person name="Wuyts J."/>
            <person name="Blaudez D."/>
            <person name="Buee M."/>
            <person name="Brokstein P."/>
            <person name="Canbaeck B."/>
            <person name="Cohen D."/>
            <person name="Courty P.E."/>
            <person name="Coutinho P.M."/>
            <person name="Delaruelle C."/>
            <person name="Detter J.C."/>
            <person name="Deveau A."/>
            <person name="DiFazio S."/>
            <person name="Duplessis S."/>
            <person name="Fraissinet-Tachet L."/>
            <person name="Lucic E."/>
            <person name="Frey-Klett P."/>
            <person name="Fourrey C."/>
            <person name="Feussner I."/>
            <person name="Gay G."/>
            <person name="Grimwood J."/>
            <person name="Hoegger P.J."/>
            <person name="Jain P."/>
            <person name="Kilaru S."/>
            <person name="Labbe J."/>
            <person name="Lin Y.C."/>
            <person name="Legue V."/>
            <person name="Le Tacon F."/>
            <person name="Marmeisse R."/>
            <person name="Melayah D."/>
            <person name="Montanini B."/>
            <person name="Muratet M."/>
            <person name="Nehls U."/>
            <person name="Niculita-Hirzel H."/>
            <person name="Oudot-Le Secq M.P."/>
            <person name="Peter M."/>
            <person name="Quesneville H."/>
            <person name="Rajashekar B."/>
            <person name="Reich M."/>
            <person name="Rouhier N."/>
            <person name="Schmutz J."/>
            <person name="Yin T."/>
            <person name="Chalot M."/>
            <person name="Henrissat B."/>
            <person name="Kuees U."/>
            <person name="Lucas S."/>
            <person name="Van de Peer Y."/>
            <person name="Podila G.K."/>
            <person name="Polle A."/>
            <person name="Pukkila P.J."/>
            <person name="Richardson P.M."/>
            <person name="Rouze P."/>
            <person name="Sanders I.R."/>
            <person name="Stajich J.E."/>
            <person name="Tunlid A."/>
            <person name="Tuskan G."/>
            <person name="Grigoriev I.V."/>
        </authorList>
    </citation>
    <scope>NUCLEOTIDE SEQUENCE [LARGE SCALE GENOMIC DNA]</scope>
    <source>
        <strain evidence="3">S238N-H82 / ATCC MYA-4686</strain>
    </source>
</reference>
<name>B0DUA8_LACBS</name>